<comment type="caution">
    <text evidence="2">The sequence shown here is derived from an EMBL/GenBank/DDBJ whole genome shotgun (WGS) entry which is preliminary data.</text>
</comment>
<dbReference type="RefSeq" id="WP_209751426.1">
    <property type="nucleotide sequence ID" value="NZ_JBHSMH010000068.1"/>
</dbReference>
<dbReference type="Proteomes" id="UP001596105">
    <property type="component" value="Unassembled WGS sequence"/>
</dbReference>
<dbReference type="EMBL" id="JBHSMH010000068">
    <property type="protein sequence ID" value="MFC5470629.1"/>
    <property type="molecule type" value="Genomic_DNA"/>
</dbReference>
<evidence type="ECO:0000259" key="1">
    <source>
        <dbReference type="PROSITE" id="PS51186"/>
    </source>
</evidence>
<dbReference type="InterPro" id="IPR016181">
    <property type="entry name" value="Acyl_CoA_acyltransferase"/>
</dbReference>
<keyword evidence="3" id="KW-1185">Reference proteome</keyword>
<sequence>MTFVYKIDAPLRPEDVSDVFRSSGIKRPSDDLARIGKMIEHADVTVTAWSEDRLVGIARAITDFSYCCYLSDLAVCEEHQKQGIGTELVRRLGEHLGDEVALLLLSAPSAMDYYPRIGFEKKDNAFLIPRIR</sequence>
<dbReference type="PANTHER" id="PTHR43233:SF1">
    <property type="entry name" value="FAMILY N-ACETYLTRANSFERASE, PUTATIVE (AFU_ORTHOLOGUE AFUA_6G03350)-RELATED"/>
    <property type="match status" value="1"/>
</dbReference>
<keyword evidence="2" id="KW-0808">Transferase</keyword>
<reference evidence="3" key="1">
    <citation type="journal article" date="2019" name="Int. J. Syst. Evol. Microbiol.">
        <title>The Global Catalogue of Microorganisms (GCM) 10K type strain sequencing project: providing services to taxonomists for standard genome sequencing and annotation.</title>
        <authorList>
            <consortium name="The Broad Institute Genomics Platform"/>
            <consortium name="The Broad Institute Genome Sequencing Center for Infectious Disease"/>
            <person name="Wu L."/>
            <person name="Ma J."/>
        </authorList>
    </citation>
    <scope>NUCLEOTIDE SEQUENCE [LARGE SCALE GENOMIC DNA]</scope>
    <source>
        <strain evidence="3">CCUG 57113</strain>
    </source>
</reference>
<dbReference type="InterPro" id="IPR053144">
    <property type="entry name" value="Acetyltransferase_Butenolide"/>
</dbReference>
<organism evidence="2 3">
    <name type="scientific">Cohnella suwonensis</name>
    <dbReference type="NCBI Taxonomy" id="696072"/>
    <lineage>
        <taxon>Bacteria</taxon>
        <taxon>Bacillati</taxon>
        <taxon>Bacillota</taxon>
        <taxon>Bacilli</taxon>
        <taxon>Bacillales</taxon>
        <taxon>Paenibacillaceae</taxon>
        <taxon>Cohnella</taxon>
    </lineage>
</organism>
<dbReference type="GO" id="GO:0016746">
    <property type="term" value="F:acyltransferase activity"/>
    <property type="evidence" value="ECO:0007669"/>
    <property type="project" value="UniProtKB-KW"/>
</dbReference>
<dbReference type="PROSITE" id="PS51186">
    <property type="entry name" value="GNAT"/>
    <property type="match status" value="1"/>
</dbReference>
<dbReference type="InterPro" id="IPR000182">
    <property type="entry name" value="GNAT_dom"/>
</dbReference>
<evidence type="ECO:0000313" key="2">
    <source>
        <dbReference type="EMBL" id="MFC5470629.1"/>
    </source>
</evidence>
<accession>A0ABW0LXT7</accession>
<dbReference type="EC" id="2.3.-.-" evidence="2"/>
<dbReference type="PANTHER" id="PTHR43233">
    <property type="entry name" value="FAMILY N-ACETYLTRANSFERASE, PUTATIVE (AFU_ORTHOLOGUE AFUA_6G03350)-RELATED"/>
    <property type="match status" value="1"/>
</dbReference>
<gene>
    <name evidence="2" type="ORF">ACFPPD_18200</name>
</gene>
<protein>
    <submittedName>
        <fullName evidence="2">GNAT family N-acetyltransferase</fullName>
        <ecNumber evidence="2">2.3.-.-</ecNumber>
    </submittedName>
</protein>
<feature type="domain" description="N-acetyltransferase" evidence="1">
    <location>
        <begin position="6"/>
        <end position="132"/>
    </location>
</feature>
<name>A0ABW0LXT7_9BACL</name>
<dbReference type="Pfam" id="PF13673">
    <property type="entry name" value="Acetyltransf_10"/>
    <property type="match status" value="1"/>
</dbReference>
<dbReference type="SUPFAM" id="SSF55729">
    <property type="entry name" value="Acyl-CoA N-acyltransferases (Nat)"/>
    <property type="match status" value="1"/>
</dbReference>
<dbReference type="Gene3D" id="3.40.630.30">
    <property type="match status" value="1"/>
</dbReference>
<evidence type="ECO:0000313" key="3">
    <source>
        <dbReference type="Proteomes" id="UP001596105"/>
    </source>
</evidence>
<proteinExistence type="predicted"/>
<dbReference type="CDD" id="cd04301">
    <property type="entry name" value="NAT_SF"/>
    <property type="match status" value="1"/>
</dbReference>
<keyword evidence="2" id="KW-0012">Acyltransferase</keyword>